<dbReference type="RefSeq" id="WP_326454576.1">
    <property type="nucleotide sequence ID" value="NZ_JAYMFH010000005.1"/>
</dbReference>
<feature type="domain" description="HTH lysR-type" evidence="5">
    <location>
        <begin position="1"/>
        <end position="57"/>
    </location>
</feature>
<dbReference type="Proteomes" id="UP001343724">
    <property type="component" value="Unassembled WGS sequence"/>
</dbReference>
<dbReference type="InterPro" id="IPR036388">
    <property type="entry name" value="WH-like_DNA-bd_sf"/>
</dbReference>
<evidence type="ECO:0000313" key="6">
    <source>
        <dbReference type="EMBL" id="MEC4294767.1"/>
    </source>
</evidence>
<keyword evidence="4" id="KW-0804">Transcription</keyword>
<name>A0ABU6IY33_9ACTN</name>
<gene>
    <name evidence="6" type="ORF">VJ920_05560</name>
</gene>
<protein>
    <submittedName>
        <fullName evidence="6">LysR family transcriptional regulator</fullName>
    </submittedName>
</protein>
<dbReference type="InterPro" id="IPR000847">
    <property type="entry name" value="LysR_HTH_N"/>
</dbReference>
<dbReference type="PANTHER" id="PTHR30346">
    <property type="entry name" value="TRANSCRIPTIONAL DUAL REGULATOR HCAR-RELATED"/>
    <property type="match status" value="1"/>
</dbReference>
<dbReference type="Gene3D" id="1.10.10.10">
    <property type="entry name" value="Winged helix-like DNA-binding domain superfamily/Winged helix DNA-binding domain"/>
    <property type="match status" value="1"/>
</dbReference>
<dbReference type="InterPro" id="IPR036390">
    <property type="entry name" value="WH_DNA-bd_sf"/>
</dbReference>
<sequence>MEIEHLREFLVYSKTLNYTTAAKELYIAQPTLCQHIAKLSNDLGVPLVSQEGRPHLTPQGDILCSYAQAILSNYERLRSTLEKMDMGEDRAIRIVDIRESVDFSPEIRKNRKESPESGIAVEYIGDKTLFQKTEFEVLDAGLADISFTFAAPDDPSPFDDDIYAAYEFLSLPDQAGKVVLGWNNPLAEKERLESAELAPLQVATVKTPFWIRSEQALLSCLQAAGIGSTSVQGSARSKFILPPPMMASWR</sequence>
<dbReference type="EMBL" id="JAYMFH010000005">
    <property type="protein sequence ID" value="MEC4294767.1"/>
    <property type="molecule type" value="Genomic_DNA"/>
</dbReference>
<evidence type="ECO:0000259" key="5">
    <source>
        <dbReference type="PROSITE" id="PS50931"/>
    </source>
</evidence>
<evidence type="ECO:0000313" key="7">
    <source>
        <dbReference type="Proteomes" id="UP001343724"/>
    </source>
</evidence>
<comment type="similarity">
    <text evidence="1">Belongs to the LysR transcriptional regulatory family.</text>
</comment>
<comment type="caution">
    <text evidence="6">The sequence shown here is derived from an EMBL/GenBank/DDBJ whole genome shotgun (WGS) entry which is preliminary data.</text>
</comment>
<evidence type="ECO:0000256" key="4">
    <source>
        <dbReference type="ARBA" id="ARBA00023163"/>
    </source>
</evidence>
<dbReference type="Pfam" id="PF00126">
    <property type="entry name" value="HTH_1"/>
    <property type="match status" value="1"/>
</dbReference>
<proteinExistence type="inferred from homology"/>
<accession>A0ABU6IY33</accession>
<dbReference type="PRINTS" id="PR00039">
    <property type="entry name" value="HTHLYSR"/>
</dbReference>
<dbReference type="PROSITE" id="PS50931">
    <property type="entry name" value="HTH_LYSR"/>
    <property type="match status" value="1"/>
</dbReference>
<evidence type="ECO:0000256" key="1">
    <source>
        <dbReference type="ARBA" id="ARBA00009437"/>
    </source>
</evidence>
<keyword evidence="7" id="KW-1185">Reference proteome</keyword>
<keyword evidence="2" id="KW-0805">Transcription regulation</keyword>
<keyword evidence="3" id="KW-0238">DNA-binding</keyword>
<evidence type="ECO:0000256" key="3">
    <source>
        <dbReference type="ARBA" id="ARBA00023125"/>
    </source>
</evidence>
<dbReference type="PANTHER" id="PTHR30346:SF28">
    <property type="entry name" value="HTH-TYPE TRANSCRIPTIONAL REGULATOR CYNR"/>
    <property type="match status" value="1"/>
</dbReference>
<reference evidence="6 7" key="1">
    <citation type="submission" date="2024-01" db="EMBL/GenBank/DDBJ databases">
        <title>novel species in genus Adlercreutzia.</title>
        <authorList>
            <person name="Liu X."/>
        </authorList>
    </citation>
    <scope>NUCLEOTIDE SEQUENCE [LARGE SCALE GENOMIC DNA]</scope>
    <source>
        <strain evidence="6 7">R22</strain>
    </source>
</reference>
<evidence type="ECO:0000256" key="2">
    <source>
        <dbReference type="ARBA" id="ARBA00023015"/>
    </source>
</evidence>
<organism evidence="6 7">
    <name type="scientific">Adlercreutzia shanghongiae</name>
    <dbReference type="NCBI Taxonomy" id="3111773"/>
    <lineage>
        <taxon>Bacteria</taxon>
        <taxon>Bacillati</taxon>
        <taxon>Actinomycetota</taxon>
        <taxon>Coriobacteriia</taxon>
        <taxon>Eggerthellales</taxon>
        <taxon>Eggerthellaceae</taxon>
        <taxon>Adlercreutzia</taxon>
    </lineage>
</organism>
<dbReference type="SUPFAM" id="SSF46785">
    <property type="entry name" value="Winged helix' DNA-binding domain"/>
    <property type="match status" value="1"/>
</dbReference>